<dbReference type="AlphaFoldDB" id="A0A1J1IXG5"/>
<sequence>MNDCEMKMNAGSCIQTYTQAEGCHFSTTPHNTNTMMALNIHNRSSNNNNSYDDKHSKTVCGCSTFLFLWLSEVARLVRLLLMLRNFHLINVILTSGNQDESGLRLNR</sequence>
<evidence type="ECO:0000313" key="2">
    <source>
        <dbReference type="Proteomes" id="UP000183832"/>
    </source>
</evidence>
<evidence type="ECO:0000313" key="1">
    <source>
        <dbReference type="EMBL" id="CRL03862.1"/>
    </source>
</evidence>
<dbReference type="EMBL" id="CVRI01000060">
    <property type="protein sequence ID" value="CRL03862.1"/>
    <property type="molecule type" value="Genomic_DNA"/>
</dbReference>
<keyword evidence="2" id="KW-1185">Reference proteome</keyword>
<protein>
    <submittedName>
        <fullName evidence="1">CLUMA_CG016990, isoform A</fullName>
    </submittedName>
</protein>
<proteinExistence type="predicted"/>
<accession>A0A1J1IXG5</accession>
<dbReference type="Proteomes" id="UP000183832">
    <property type="component" value="Unassembled WGS sequence"/>
</dbReference>
<organism evidence="1 2">
    <name type="scientific">Clunio marinus</name>
    <dbReference type="NCBI Taxonomy" id="568069"/>
    <lineage>
        <taxon>Eukaryota</taxon>
        <taxon>Metazoa</taxon>
        <taxon>Ecdysozoa</taxon>
        <taxon>Arthropoda</taxon>
        <taxon>Hexapoda</taxon>
        <taxon>Insecta</taxon>
        <taxon>Pterygota</taxon>
        <taxon>Neoptera</taxon>
        <taxon>Endopterygota</taxon>
        <taxon>Diptera</taxon>
        <taxon>Nematocera</taxon>
        <taxon>Chironomoidea</taxon>
        <taxon>Chironomidae</taxon>
        <taxon>Clunio</taxon>
    </lineage>
</organism>
<reference evidence="1 2" key="1">
    <citation type="submission" date="2015-04" db="EMBL/GenBank/DDBJ databases">
        <authorList>
            <person name="Syromyatnikov M.Y."/>
            <person name="Popov V.N."/>
        </authorList>
    </citation>
    <scope>NUCLEOTIDE SEQUENCE [LARGE SCALE GENOMIC DNA]</scope>
</reference>
<name>A0A1J1IXG5_9DIPT</name>
<gene>
    <name evidence="1" type="ORF">CLUMA_CG016990</name>
</gene>